<evidence type="ECO:0000259" key="4">
    <source>
        <dbReference type="PROSITE" id="PS50003"/>
    </source>
</evidence>
<keyword evidence="8" id="KW-1185">Reference proteome</keyword>
<feature type="domain" description="DH" evidence="5">
    <location>
        <begin position="320"/>
        <end position="504"/>
    </location>
</feature>
<dbReference type="InterPro" id="IPR001849">
    <property type="entry name" value="PH_domain"/>
</dbReference>
<dbReference type="Gene3D" id="2.20.70.10">
    <property type="match status" value="1"/>
</dbReference>
<dbReference type="EMBL" id="JAFCIX010000060">
    <property type="protein sequence ID" value="KAH6599748.1"/>
    <property type="molecule type" value="Genomic_DNA"/>
</dbReference>
<dbReference type="Gene3D" id="2.30.29.30">
    <property type="entry name" value="Pleckstrin-homology domain (PH domain)/Phosphotyrosine-binding domain (PTB)"/>
    <property type="match status" value="1"/>
</dbReference>
<organism evidence="7 8">
    <name type="scientific">Batrachochytrium salamandrivorans</name>
    <dbReference type="NCBI Taxonomy" id="1357716"/>
    <lineage>
        <taxon>Eukaryota</taxon>
        <taxon>Fungi</taxon>
        <taxon>Fungi incertae sedis</taxon>
        <taxon>Chytridiomycota</taxon>
        <taxon>Chytridiomycota incertae sedis</taxon>
        <taxon>Chytridiomycetes</taxon>
        <taxon>Rhizophydiales</taxon>
        <taxon>Rhizophydiales incertae sedis</taxon>
        <taxon>Batrachochytrium</taxon>
    </lineage>
</organism>
<dbReference type="InterPro" id="IPR035899">
    <property type="entry name" value="DBL_dom_sf"/>
</dbReference>
<feature type="compositionally biased region" description="Low complexity" evidence="3">
    <location>
        <begin position="233"/>
        <end position="246"/>
    </location>
</feature>
<dbReference type="SMART" id="SM00233">
    <property type="entry name" value="PH"/>
    <property type="match status" value="1"/>
</dbReference>
<sequence length="837" mass="92502">MTALGIDAQNTSLPLLNIAASDNAITTDCSVSIDLTVPRTLLPDVYPLRSSLNISEENPQSTEFLSVQNTAILPNDTTARLSASFSGTHFNATDSTPNNTAMISTPDPFSNLSAYMTDLADRAHSMEASLTSMAILGIEGTSKLQHVTKGMVDPSCRTQERMDISTKAQFIRLERQLVEIHHCCQLLSSHFQELDITRVNISNRLASQSVVEQLEQGRYTAKIIRAHQPSDPNGGNSNRGSVVGAGRPAYTTSSSMDNQGSGASLDLTAFLKGSCASNASAGGLSGLANTHQSLAPTPSKMFSKLPKEVTDANLPKPELLRLSALYELIETEADYCRDLTTMISFHKVQLRDSKLISDQDINALFSNIDQLLSANQGLLAKLQARRDQNPIIQEIGDVISESADSLKVYAIYAANYPAAMKLAHQFQSRPEIKELIQKWMSSPEVRGLSLESFLIKPVQRICKYPLLLRELEKHTERAGNTVDNANLRLAAEKIEAVVMLVNEATRHAEERQRILLLETHIESPIPLGFAEKKHLKDGQLQRLTGGKSKDRYVLLFTDVLLICKSQKTPGKYELESGYSLAELLPRQDTRDFLKQKGGTIVQFNIITSDEKDILVFASSHEEDRQKWIDAFTLAFKDITEEHRSAVRSTMNSGLLKQASFTEGVSLSFRGSTKKTKSTIGRTIAIGTGSSMLRKQAAARVSLMENWMSQPGAASPLLNEPEVVEINGAIYKRTLAATGHIYYYSIQSHQSILKLPENYNIVENYSMAPANGGDSQSPDIDANGQVFQIEEEEGMVLELVEGFAQWRRVDRGDGLPYYFNINTQETRWEHPKILVQDS</sequence>
<feature type="domain" description="PH" evidence="4">
    <location>
        <begin position="533"/>
        <end position="636"/>
    </location>
</feature>
<dbReference type="Proteomes" id="UP001648503">
    <property type="component" value="Unassembled WGS sequence"/>
</dbReference>
<dbReference type="InterPro" id="IPR011993">
    <property type="entry name" value="PH-like_dom_sf"/>
</dbReference>
<feature type="domain" description="WW" evidence="6">
    <location>
        <begin position="805"/>
        <end position="832"/>
    </location>
</feature>
<accession>A0ABQ8FLI5</accession>
<dbReference type="SMART" id="SM00325">
    <property type="entry name" value="RhoGEF"/>
    <property type="match status" value="1"/>
</dbReference>
<dbReference type="SUPFAM" id="SSF50729">
    <property type="entry name" value="PH domain-like"/>
    <property type="match status" value="1"/>
</dbReference>
<dbReference type="PROSITE" id="PS50003">
    <property type="entry name" value="PH_DOMAIN"/>
    <property type="match status" value="1"/>
</dbReference>
<dbReference type="InterPro" id="IPR036020">
    <property type="entry name" value="WW_dom_sf"/>
</dbReference>
<evidence type="ECO:0000313" key="7">
    <source>
        <dbReference type="EMBL" id="KAH6599748.1"/>
    </source>
</evidence>
<dbReference type="InterPro" id="IPR000219">
    <property type="entry name" value="DH_dom"/>
</dbReference>
<dbReference type="SUPFAM" id="SSF48065">
    <property type="entry name" value="DBL homology domain (DH-domain)"/>
    <property type="match status" value="1"/>
</dbReference>
<dbReference type="PANTHER" id="PTHR46006">
    <property type="entry name" value="RHO GUANINE NUCLEOTIDE EXCHANGE FACTOR AT 64C, ISOFORM A"/>
    <property type="match status" value="1"/>
</dbReference>
<dbReference type="Pfam" id="PF00397">
    <property type="entry name" value="WW"/>
    <property type="match status" value="1"/>
</dbReference>
<proteinExistence type="predicted"/>
<evidence type="ECO:0008006" key="9">
    <source>
        <dbReference type="Google" id="ProtNLM"/>
    </source>
</evidence>
<comment type="caution">
    <text evidence="7">The sequence shown here is derived from an EMBL/GenBank/DDBJ whole genome shotgun (WGS) entry which is preliminary data.</text>
</comment>
<evidence type="ECO:0000259" key="5">
    <source>
        <dbReference type="PROSITE" id="PS50010"/>
    </source>
</evidence>
<dbReference type="Pfam" id="PF00621">
    <property type="entry name" value="RhoGEF"/>
    <property type="match status" value="1"/>
</dbReference>
<reference evidence="7 8" key="1">
    <citation type="submission" date="2021-02" db="EMBL/GenBank/DDBJ databases">
        <title>Variation within the Batrachochytrium salamandrivorans European outbreak.</title>
        <authorList>
            <person name="Kelly M."/>
            <person name="Pasmans F."/>
            <person name="Shea T.P."/>
            <person name="Munoz J.F."/>
            <person name="Carranza S."/>
            <person name="Cuomo C.A."/>
            <person name="Martel A."/>
        </authorList>
    </citation>
    <scope>NUCLEOTIDE SEQUENCE [LARGE SCALE GENOMIC DNA]</scope>
    <source>
        <strain evidence="7 8">AMFP18/2</strain>
    </source>
</reference>
<gene>
    <name evidence="7" type="ORF">BASA50_002773</name>
</gene>
<dbReference type="PANTHER" id="PTHR46006:SF6">
    <property type="entry name" value="INTERSECTIN-2 ISOFORM X1"/>
    <property type="match status" value="1"/>
</dbReference>
<evidence type="ECO:0000256" key="3">
    <source>
        <dbReference type="SAM" id="MobiDB-lite"/>
    </source>
</evidence>
<comment type="subcellular location">
    <subcellularLocation>
        <location evidence="1">Cytoplasm</location>
    </subcellularLocation>
</comment>
<dbReference type="PROSITE" id="PS50010">
    <property type="entry name" value="DH_2"/>
    <property type="match status" value="1"/>
</dbReference>
<evidence type="ECO:0000256" key="2">
    <source>
        <dbReference type="ARBA" id="ARBA00022490"/>
    </source>
</evidence>
<dbReference type="SMART" id="SM00456">
    <property type="entry name" value="WW"/>
    <property type="match status" value="1"/>
</dbReference>
<dbReference type="PROSITE" id="PS01159">
    <property type="entry name" value="WW_DOMAIN_1"/>
    <property type="match status" value="1"/>
</dbReference>
<dbReference type="CDD" id="cd00201">
    <property type="entry name" value="WW"/>
    <property type="match status" value="1"/>
</dbReference>
<dbReference type="InterPro" id="IPR051480">
    <property type="entry name" value="Endocytic_GEF_Adapter"/>
</dbReference>
<feature type="region of interest" description="Disordered" evidence="3">
    <location>
        <begin position="225"/>
        <end position="258"/>
    </location>
</feature>
<keyword evidence="2" id="KW-0963">Cytoplasm</keyword>
<dbReference type="Pfam" id="PF00169">
    <property type="entry name" value="PH"/>
    <property type="match status" value="1"/>
</dbReference>
<dbReference type="Gene3D" id="1.20.900.10">
    <property type="entry name" value="Dbl homology (DH) domain"/>
    <property type="match status" value="1"/>
</dbReference>
<name>A0ABQ8FLI5_9FUNG</name>
<dbReference type="CDD" id="cd00160">
    <property type="entry name" value="RhoGEF"/>
    <property type="match status" value="1"/>
</dbReference>
<evidence type="ECO:0000259" key="6">
    <source>
        <dbReference type="PROSITE" id="PS50020"/>
    </source>
</evidence>
<dbReference type="InterPro" id="IPR001202">
    <property type="entry name" value="WW_dom"/>
</dbReference>
<dbReference type="PROSITE" id="PS00741">
    <property type="entry name" value="DH_1"/>
    <property type="match status" value="1"/>
</dbReference>
<dbReference type="PROSITE" id="PS50020">
    <property type="entry name" value="WW_DOMAIN_2"/>
    <property type="match status" value="1"/>
</dbReference>
<evidence type="ECO:0000256" key="1">
    <source>
        <dbReference type="ARBA" id="ARBA00004496"/>
    </source>
</evidence>
<dbReference type="InterPro" id="IPR001331">
    <property type="entry name" value="GDS_CDC24_CS"/>
</dbReference>
<dbReference type="SUPFAM" id="SSF51045">
    <property type="entry name" value="WW domain"/>
    <property type="match status" value="1"/>
</dbReference>
<protein>
    <recommendedName>
        <fullName evidence="9">DH domain-containing protein</fullName>
    </recommendedName>
</protein>
<evidence type="ECO:0000313" key="8">
    <source>
        <dbReference type="Proteomes" id="UP001648503"/>
    </source>
</evidence>